<dbReference type="OrthoDB" id="4732000at2"/>
<name>A0A0Q2R295_MYCGO</name>
<dbReference type="Proteomes" id="UP000051677">
    <property type="component" value="Unassembled WGS sequence"/>
</dbReference>
<protein>
    <submittedName>
        <fullName evidence="2">Uncharacterized protein</fullName>
    </submittedName>
</protein>
<evidence type="ECO:0000256" key="1">
    <source>
        <dbReference type="SAM" id="SignalP"/>
    </source>
</evidence>
<accession>A0A0Q2R295</accession>
<keyword evidence="1" id="KW-0732">Signal</keyword>
<proteinExistence type="predicted"/>
<organism evidence="2 3">
    <name type="scientific">Mycobacterium gordonae</name>
    <dbReference type="NCBI Taxonomy" id="1778"/>
    <lineage>
        <taxon>Bacteria</taxon>
        <taxon>Bacillati</taxon>
        <taxon>Actinomycetota</taxon>
        <taxon>Actinomycetes</taxon>
        <taxon>Mycobacteriales</taxon>
        <taxon>Mycobacteriaceae</taxon>
        <taxon>Mycobacterium</taxon>
    </lineage>
</organism>
<dbReference type="EMBL" id="LKTM01000223">
    <property type="protein sequence ID" value="KQH78222.1"/>
    <property type="molecule type" value="Genomic_DNA"/>
</dbReference>
<dbReference type="AlphaFoldDB" id="A0A0Q2R295"/>
<sequence length="80" mass="8323">MRARKFVAAVIMTAAAPLAVALGSGPAHADTDLGKQCSPEGAKVWGKPGPIYCERQADGQLQWVSIPVSALCVAFCVNQP</sequence>
<evidence type="ECO:0000313" key="3">
    <source>
        <dbReference type="Proteomes" id="UP000051677"/>
    </source>
</evidence>
<feature type="signal peptide" evidence="1">
    <location>
        <begin position="1"/>
        <end position="29"/>
    </location>
</feature>
<dbReference type="RefSeq" id="WP_055578684.1">
    <property type="nucleotide sequence ID" value="NZ_LKTM01000223.1"/>
</dbReference>
<gene>
    <name evidence="2" type="ORF">AO501_02345</name>
</gene>
<dbReference type="STRING" id="1778.A9W97_21035"/>
<evidence type="ECO:0000313" key="2">
    <source>
        <dbReference type="EMBL" id="KQH78222.1"/>
    </source>
</evidence>
<comment type="caution">
    <text evidence="2">The sequence shown here is derived from an EMBL/GenBank/DDBJ whole genome shotgun (WGS) entry which is preliminary data.</text>
</comment>
<reference evidence="2 3" key="1">
    <citation type="submission" date="2015-10" db="EMBL/GenBank/DDBJ databases">
        <title>Mycobacterium gordonae draft genome assembly.</title>
        <authorList>
            <person name="Ustinova V."/>
            <person name="Smirnova T."/>
            <person name="Blagodatskikh K."/>
            <person name="Varlamov D."/>
            <person name="Larionova E."/>
            <person name="Chernousova L."/>
        </authorList>
    </citation>
    <scope>NUCLEOTIDE SEQUENCE [LARGE SCALE GENOMIC DNA]</scope>
    <source>
        <strain evidence="2 3">CTRI 14-8773</strain>
    </source>
</reference>
<feature type="chain" id="PRO_5006196000" evidence="1">
    <location>
        <begin position="30"/>
        <end position="80"/>
    </location>
</feature>